<evidence type="ECO:0000256" key="1">
    <source>
        <dbReference type="ARBA" id="ARBA00005854"/>
    </source>
</evidence>
<dbReference type="InterPro" id="IPR036291">
    <property type="entry name" value="NAD(P)-bd_dom_sf"/>
</dbReference>
<comment type="similarity">
    <text evidence="1 4">Belongs to the D-isomer specific 2-hydroxyacid dehydrogenase family.</text>
</comment>
<dbReference type="GO" id="GO:0051287">
    <property type="term" value="F:NAD binding"/>
    <property type="evidence" value="ECO:0007669"/>
    <property type="project" value="InterPro"/>
</dbReference>
<evidence type="ECO:0000259" key="6">
    <source>
        <dbReference type="Pfam" id="PF02826"/>
    </source>
</evidence>
<reference evidence="7 8" key="2">
    <citation type="submission" date="2019-01" db="EMBL/GenBank/DDBJ databases">
        <authorList>
            <person name="Li Y."/>
        </authorList>
    </citation>
    <scope>NUCLEOTIDE SEQUENCE [LARGE SCALE GENOMIC DNA]</scope>
    <source>
        <strain evidence="7 8">D19-10-3-21</strain>
    </source>
</reference>
<dbReference type="PANTHER" id="PTHR10996:SF178">
    <property type="entry name" value="2-HYDROXYACID DEHYDROGENASE YGL185C-RELATED"/>
    <property type="match status" value="1"/>
</dbReference>
<dbReference type="InterPro" id="IPR006140">
    <property type="entry name" value="D-isomer_DH_NAD-bd"/>
</dbReference>
<evidence type="ECO:0000313" key="7">
    <source>
        <dbReference type="EMBL" id="RWR27692.1"/>
    </source>
</evidence>
<organism evidence="7 8">
    <name type="scientific">Paenirhodobacter populi</name>
    <dbReference type="NCBI Taxonomy" id="2306993"/>
    <lineage>
        <taxon>Bacteria</taxon>
        <taxon>Pseudomonadati</taxon>
        <taxon>Pseudomonadota</taxon>
        <taxon>Alphaproteobacteria</taxon>
        <taxon>Rhodobacterales</taxon>
        <taxon>Rhodobacter group</taxon>
        <taxon>Paenirhodobacter</taxon>
    </lineage>
</organism>
<dbReference type="SUPFAM" id="SSF52283">
    <property type="entry name" value="Formate/glycerate dehydrogenase catalytic domain-like"/>
    <property type="match status" value="1"/>
</dbReference>
<gene>
    <name evidence="7" type="ORF">D2T31_15775</name>
</gene>
<dbReference type="RefSeq" id="WP_128238091.1">
    <property type="nucleotide sequence ID" value="NZ_SAUX01000019.1"/>
</dbReference>
<evidence type="ECO:0000256" key="4">
    <source>
        <dbReference type="RuleBase" id="RU003719"/>
    </source>
</evidence>
<evidence type="ECO:0000313" key="8">
    <source>
        <dbReference type="Proteomes" id="UP000285295"/>
    </source>
</evidence>
<dbReference type="Pfam" id="PF00389">
    <property type="entry name" value="2-Hacid_dh"/>
    <property type="match status" value="1"/>
</dbReference>
<sequence length="326" mass="33795">MAEGIAVALDAADYVAHLSDEFPGLQVWQPGSWPQEAPASARAGIAVFVTDGFYGLSGEEMDLLPALRLIACVGTGVENVDLAAARARGIAISYGAGANAETVADHAMALLLAVVRAIPENDRNLRAGQWRDNRLFGSVHGRRLGVLGFGGIGQAVARRAQGFGMTIGYFARNPRPDTTLSARHFADVLTLAAESDIVVAALPGGPATRHLVDSAFLRALGPGGYLVNVGRGSVVDTQALAAALRDGGIAGAGLDVFEEEPGLPGVLRDLPGLVVSPHIGGASRAARQLSYERLTDNIRAALTGAALVTPYPLAETAPLLRDGARR</sequence>
<dbReference type="OrthoDB" id="9793626at2"/>
<dbReference type="GO" id="GO:0016618">
    <property type="term" value="F:hydroxypyruvate reductase [NAD(P)H] activity"/>
    <property type="evidence" value="ECO:0007669"/>
    <property type="project" value="TreeGrafter"/>
</dbReference>
<feature type="domain" description="D-isomer specific 2-hydroxyacid dehydrogenase NAD-binding" evidence="6">
    <location>
        <begin position="108"/>
        <end position="280"/>
    </location>
</feature>
<dbReference type="GO" id="GO:0030267">
    <property type="term" value="F:glyoxylate reductase (NADPH) activity"/>
    <property type="evidence" value="ECO:0007669"/>
    <property type="project" value="TreeGrafter"/>
</dbReference>
<dbReference type="InterPro" id="IPR050223">
    <property type="entry name" value="D-isomer_2-hydroxyacid_DH"/>
</dbReference>
<dbReference type="SUPFAM" id="SSF51735">
    <property type="entry name" value="NAD(P)-binding Rossmann-fold domains"/>
    <property type="match status" value="1"/>
</dbReference>
<keyword evidence="2 4" id="KW-0560">Oxidoreductase</keyword>
<dbReference type="Pfam" id="PF02826">
    <property type="entry name" value="2-Hacid_dh_C"/>
    <property type="match status" value="1"/>
</dbReference>
<dbReference type="Proteomes" id="UP000285295">
    <property type="component" value="Unassembled WGS sequence"/>
</dbReference>
<evidence type="ECO:0000256" key="2">
    <source>
        <dbReference type="ARBA" id="ARBA00023002"/>
    </source>
</evidence>
<accession>A0A443K4M9</accession>
<reference evidence="7 8" key="1">
    <citation type="submission" date="2019-01" db="EMBL/GenBank/DDBJ databases">
        <title>Sinorhodobacter populi sp. nov. isolated from the symptomatic bark tissue of Populus euramericana canker.</title>
        <authorList>
            <person name="Xu G."/>
        </authorList>
    </citation>
    <scope>NUCLEOTIDE SEQUENCE [LARGE SCALE GENOMIC DNA]</scope>
    <source>
        <strain evidence="7 8">D19-10-3-21</strain>
    </source>
</reference>
<name>A0A443K4M9_9RHOB</name>
<evidence type="ECO:0000256" key="3">
    <source>
        <dbReference type="ARBA" id="ARBA00023027"/>
    </source>
</evidence>
<comment type="caution">
    <text evidence="7">The sequence shown here is derived from an EMBL/GenBank/DDBJ whole genome shotgun (WGS) entry which is preliminary data.</text>
</comment>
<dbReference type="Gene3D" id="3.40.50.720">
    <property type="entry name" value="NAD(P)-binding Rossmann-like Domain"/>
    <property type="match status" value="2"/>
</dbReference>
<protein>
    <submittedName>
        <fullName evidence="7">2-hydroxyacid dehydrogenase</fullName>
    </submittedName>
</protein>
<dbReference type="EMBL" id="SAUX01000019">
    <property type="protein sequence ID" value="RWR27692.1"/>
    <property type="molecule type" value="Genomic_DNA"/>
</dbReference>
<evidence type="ECO:0000259" key="5">
    <source>
        <dbReference type="Pfam" id="PF00389"/>
    </source>
</evidence>
<dbReference type="InterPro" id="IPR006139">
    <property type="entry name" value="D-isomer_2_OHA_DH_cat_dom"/>
</dbReference>
<dbReference type="FunFam" id="3.40.50.720:FF:000203">
    <property type="entry name" value="D-3-phosphoglycerate dehydrogenase (SerA)"/>
    <property type="match status" value="1"/>
</dbReference>
<dbReference type="GO" id="GO:0005829">
    <property type="term" value="C:cytosol"/>
    <property type="evidence" value="ECO:0007669"/>
    <property type="project" value="TreeGrafter"/>
</dbReference>
<keyword evidence="3" id="KW-0520">NAD</keyword>
<dbReference type="AlphaFoldDB" id="A0A443K4M9"/>
<proteinExistence type="inferred from homology"/>
<dbReference type="PANTHER" id="PTHR10996">
    <property type="entry name" value="2-HYDROXYACID DEHYDROGENASE-RELATED"/>
    <property type="match status" value="1"/>
</dbReference>
<feature type="domain" description="D-isomer specific 2-hydroxyacid dehydrogenase catalytic" evidence="5">
    <location>
        <begin position="39"/>
        <end position="306"/>
    </location>
</feature>